<feature type="compositionally biased region" description="Pro residues" evidence="1">
    <location>
        <begin position="315"/>
        <end position="326"/>
    </location>
</feature>
<gene>
    <name evidence="2" type="ORF">AVDCRST_MAG33-2530</name>
</gene>
<sequence length="373" mass="42451">MADDRVDQDFDRARQRAFLHDVVATVRRQPNDLVSFHDIRQRVSPERESYRGLQIVPINQIVGSMDRFQDFDRAFLPRQRHTARRWKSVDKAFYDDVTLPPIQLYKVGDIYFVKDGNHRVSVARQRGGDYIDAEVIEGHIRVPLTASMSPQELLLQVEYAEFLRQTDIDRSRPDHDIRPTALGRYDEILEHIRGHQAWLTSIWHRPASMAEAVVDWYDHIYLPIVRVVARRGVLDRFPSRTDADVYLWVMRHRGELEHRVGQDVGPLAAAEDYANEVVEHSGPVNRLVDGTRSLLRRFVPDLAPEPSERALRPITPDPFPLQPMPLEPAEIEAAQRAAGNGTHLPADLAPEPAASDGAVEGPATGEGDRDTAR</sequence>
<dbReference type="EMBL" id="CADCWK010000296">
    <property type="protein sequence ID" value="CAA9571231.1"/>
    <property type="molecule type" value="Genomic_DNA"/>
</dbReference>
<feature type="region of interest" description="Disordered" evidence="1">
    <location>
        <begin position="307"/>
        <end position="373"/>
    </location>
</feature>
<name>A0A6J4V805_9BACT</name>
<organism evidence="2">
    <name type="scientific">uncultured Thermomicrobiales bacterium</name>
    <dbReference type="NCBI Taxonomy" id="1645740"/>
    <lineage>
        <taxon>Bacteria</taxon>
        <taxon>Pseudomonadati</taxon>
        <taxon>Thermomicrobiota</taxon>
        <taxon>Thermomicrobia</taxon>
        <taxon>Thermomicrobiales</taxon>
        <taxon>environmental samples</taxon>
    </lineage>
</organism>
<dbReference type="InterPro" id="IPR036086">
    <property type="entry name" value="ParB/Sulfiredoxin_sf"/>
</dbReference>
<accession>A0A6J4V805</accession>
<reference evidence="2" key="1">
    <citation type="submission" date="2020-02" db="EMBL/GenBank/DDBJ databases">
        <authorList>
            <person name="Meier V. D."/>
        </authorList>
    </citation>
    <scope>NUCLEOTIDE SEQUENCE</scope>
    <source>
        <strain evidence="2">AVDCRST_MAG33</strain>
    </source>
</reference>
<protein>
    <submittedName>
        <fullName evidence="2">Transcriptional regulator</fullName>
    </submittedName>
</protein>
<evidence type="ECO:0000256" key="1">
    <source>
        <dbReference type="SAM" id="MobiDB-lite"/>
    </source>
</evidence>
<evidence type="ECO:0000313" key="2">
    <source>
        <dbReference type="EMBL" id="CAA9571231.1"/>
    </source>
</evidence>
<dbReference type="AlphaFoldDB" id="A0A6J4V805"/>
<dbReference type="SUPFAM" id="SSF110849">
    <property type="entry name" value="ParB/Sulfiredoxin"/>
    <property type="match status" value="1"/>
</dbReference>
<proteinExistence type="predicted"/>